<dbReference type="PANTHER" id="PTHR13847:SF289">
    <property type="entry name" value="GLYCINE OXIDASE"/>
    <property type="match status" value="1"/>
</dbReference>
<dbReference type="Gene3D" id="3.50.50.60">
    <property type="entry name" value="FAD/NAD(P)-binding domain"/>
    <property type="match status" value="1"/>
</dbReference>
<evidence type="ECO:0000259" key="6">
    <source>
        <dbReference type="Pfam" id="PF01266"/>
    </source>
</evidence>
<dbReference type="InterPro" id="IPR006076">
    <property type="entry name" value="FAD-dep_OxRdtase"/>
</dbReference>
<protein>
    <recommendedName>
        <fullName evidence="5">glycine oxidase</fullName>
        <ecNumber evidence="5">1.4.3.19</ecNumber>
    </recommendedName>
</protein>
<dbReference type="InterPro" id="IPR036188">
    <property type="entry name" value="FAD/NAD-bd_sf"/>
</dbReference>
<gene>
    <name evidence="7" type="primary">thiO</name>
    <name evidence="7" type="ORF">ACFOUO_07730</name>
</gene>
<dbReference type="RefSeq" id="WP_380703874.1">
    <property type="nucleotide sequence ID" value="NZ_JBHSAP010000009.1"/>
</dbReference>
<dbReference type="SUPFAM" id="SSF54373">
    <property type="entry name" value="FAD-linked reductases, C-terminal domain"/>
    <property type="match status" value="1"/>
</dbReference>
<evidence type="ECO:0000256" key="1">
    <source>
        <dbReference type="ARBA" id="ARBA00004948"/>
    </source>
</evidence>
<comment type="pathway">
    <text evidence="1">Cofactor biosynthesis; thiamine diphosphate biosynthesis.</text>
</comment>
<keyword evidence="8" id="KW-1185">Reference proteome</keyword>
<dbReference type="PANTHER" id="PTHR13847">
    <property type="entry name" value="SARCOSINE DEHYDROGENASE-RELATED"/>
    <property type="match status" value="1"/>
</dbReference>
<evidence type="ECO:0000256" key="2">
    <source>
        <dbReference type="ARBA" id="ARBA00022977"/>
    </source>
</evidence>
<evidence type="ECO:0000256" key="4">
    <source>
        <dbReference type="ARBA" id="ARBA00049872"/>
    </source>
</evidence>
<name>A0ABV8JCN9_9BACL</name>
<keyword evidence="3 7" id="KW-0560">Oxidoreductase</keyword>
<evidence type="ECO:0000256" key="5">
    <source>
        <dbReference type="ARBA" id="ARBA00050018"/>
    </source>
</evidence>
<comment type="catalytic activity">
    <reaction evidence="4">
        <text>glycine + O2 + H2O = glyoxylate + H2O2 + NH4(+)</text>
        <dbReference type="Rhea" id="RHEA:11532"/>
        <dbReference type="ChEBI" id="CHEBI:15377"/>
        <dbReference type="ChEBI" id="CHEBI:15379"/>
        <dbReference type="ChEBI" id="CHEBI:16240"/>
        <dbReference type="ChEBI" id="CHEBI:28938"/>
        <dbReference type="ChEBI" id="CHEBI:36655"/>
        <dbReference type="ChEBI" id="CHEBI:57305"/>
        <dbReference type="EC" id="1.4.3.19"/>
    </reaction>
</comment>
<sequence>MNDDVVVIGGGVIGCSIAWHLTKKGFRVTVLEQDRIGAHASSAAAGMLGAQVEMAYPGPMVDLCLASRAMFPAMREQLLAETGLDIELNRAGLLRLADTEEEASLLQERARWQQQLGERAEWLEKRELKDLEPSLSEELSGGLFLPGDSQVSALRLVRALAQAARLGGAQLVEGAKVNSIRVEGGRVVSLDTAAGIYRPDQVVAAAGSLNGLLVRMAGGALPVFPVKGESFALQPRKPLFTRTLFGPNCYLVPKADGQVIVGATEKRDMDPGVTLGAVHSLVRAAVKLVPELEEGEWLRAWSGFRPATPDGLPYLGAMSSPGNLYVAGGHFRNGILLSAVTGKSMADLIAGESVPMLEPFAPDRPVSSA</sequence>
<proteinExistence type="predicted"/>
<evidence type="ECO:0000256" key="3">
    <source>
        <dbReference type="ARBA" id="ARBA00023002"/>
    </source>
</evidence>
<dbReference type="Gene3D" id="3.30.9.10">
    <property type="entry name" value="D-Amino Acid Oxidase, subunit A, domain 2"/>
    <property type="match status" value="1"/>
</dbReference>
<organism evidence="7 8">
    <name type="scientific">Salinithrix halophila</name>
    <dbReference type="NCBI Taxonomy" id="1485204"/>
    <lineage>
        <taxon>Bacteria</taxon>
        <taxon>Bacillati</taxon>
        <taxon>Bacillota</taxon>
        <taxon>Bacilli</taxon>
        <taxon>Bacillales</taxon>
        <taxon>Thermoactinomycetaceae</taxon>
        <taxon>Salinithrix</taxon>
    </lineage>
</organism>
<dbReference type="NCBIfam" id="TIGR02352">
    <property type="entry name" value="thiamin_ThiO"/>
    <property type="match status" value="1"/>
</dbReference>
<evidence type="ECO:0000313" key="8">
    <source>
        <dbReference type="Proteomes" id="UP001595843"/>
    </source>
</evidence>
<feature type="domain" description="FAD dependent oxidoreductase" evidence="6">
    <location>
        <begin position="4"/>
        <end position="348"/>
    </location>
</feature>
<dbReference type="SUPFAM" id="SSF51905">
    <property type="entry name" value="FAD/NAD(P)-binding domain"/>
    <property type="match status" value="1"/>
</dbReference>
<dbReference type="GO" id="GO:0043799">
    <property type="term" value="F:glycine oxidase activity"/>
    <property type="evidence" value="ECO:0007669"/>
    <property type="project" value="UniProtKB-EC"/>
</dbReference>
<dbReference type="EC" id="1.4.3.19" evidence="5"/>
<evidence type="ECO:0000313" key="7">
    <source>
        <dbReference type="EMBL" id="MFC4076697.1"/>
    </source>
</evidence>
<keyword evidence="2" id="KW-0784">Thiamine biosynthesis</keyword>
<dbReference type="Pfam" id="PF01266">
    <property type="entry name" value="DAO"/>
    <property type="match status" value="1"/>
</dbReference>
<dbReference type="EMBL" id="JBHSAP010000009">
    <property type="protein sequence ID" value="MFC4076697.1"/>
    <property type="molecule type" value="Genomic_DNA"/>
</dbReference>
<comment type="caution">
    <text evidence="7">The sequence shown here is derived from an EMBL/GenBank/DDBJ whole genome shotgun (WGS) entry which is preliminary data.</text>
</comment>
<dbReference type="Proteomes" id="UP001595843">
    <property type="component" value="Unassembled WGS sequence"/>
</dbReference>
<dbReference type="InterPro" id="IPR012727">
    <property type="entry name" value="Gly_oxidase_ThiO"/>
</dbReference>
<accession>A0ABV8JCN9</accession>
<reference evidence="8" key="1">
    <citation type="journal article" date="2019" name="Int. J. Syst. Evol. Microbiol.">
        <title>The Global Catalogue of Microorganisms (GCM) 10K type strain sequencing project: providing services to taxonomists for standard genome sequencing and annotation.</title>
        <authorList>
            <consortium name="The Broad Institute Genomics Platform"/>
            <consortium name="The Broad Institute Genome Sequencing Center for Infectious Disease"/>
            <person name="Wu L."/>
            <person name="Ma J."/>
        </authorList>
    </citation>
    <scope>NUCLEOTIDE SEQUENCE [LARGE SCALE GENOMIC DNA]</scope>
    <source>
        <strain evidence="8">IBRC-M 10813</strain>
    </source>
</reference>